<comment type="caution">
    <text evidence="2">The sequence shown here is derived from an EMBL/GenBank/DDBJ whole genome shotgun (WGS) entry which is preliminary data.</text>
</comment>
<feature type="region of interest" description="Disordered" evidence="1">
    <location>
        <begin position="65"/>
        <end position="92"/>
    </location>
</feature>
<feature type="compositionally biased region" description="Basic and acidic residues" evidence="1">
    <location>
        <begin position="65"/>
        <end position="79"/>
    </location>
</feature>
<protein>
    <submittedName>
        <fullName evidence="2">Uncharacterized protein</fullName>
    </submittedName>
</protein>
<evidence type="ECO:0000313" key="3">
    <source>
        <dbReference type="Proteomes" id="UP000540989"/>
    </source>
</evidence>
<evidence type="ECO:0000313" key="2">
    <source>
        <dbReference type="EMBL" id="MBB5059371.1"/>
    </source>
</evidence>
<dbReference type="AlphaFoldDB" id="A0A7W8E587"/>
<accession>A0A7W8E587</accession>
<name>A0A7W8E587_9BACT</name>
<evidence type="ECO:0000256" key="1">
    <source>
        <dbReference type="SAM" id="MobiDB-lite"/>
    </source>
</evidence>
<keyword evidence="3" id="KW-1185">Reference proteome</keyword>
<gene>
    <name evidence="2" type="ORF">HDF16_004094</name>
</gene>
<sequence length="92" mass="9982">MRRCKNQGVRGNCHILGKTAGKIDAAARSASNGGHPAVLPVGDEVRNDPCSNLPVCHRRTESRDFARSVSNGDDRELAERILTSGNRDIEEV</sequence>
<dbReference type="EMBL" id="JACHIP010000005">
    <property type="protein sequence ID" value="MBB5059371.1"/>
    <property type="molecule type" value="Genomic_DNA"/>
</dbReference>
<dbReference type="Proteomes" id="UP000540989">
    <property type="component" value="Unassembled WGS sequence"/>
</dbReference>
<organism evidence="2 3">
    <name type="scientific">Granulicella aggregans</name>
    <dbReference type="NCBI Taxonomy" id="474949"/>
    <lineage>
        <taxon>Bacteria</taxon>
        <taxon>Pseudomonadati</taxon>
        <taxon>Acidobacteriota</taxon>
        <taxon>Terriglobia</taxon>
        <taxon>Terriglobales</taxon>
        <taxon>Acidobacteriaceae</taxon>
        <taxon>Granulicella</taxon>
    </lineage>
</organism>
<reference evidence="2 3" key="1">
    <citation type="submission" date="2020-08" db="EMBL/GenBank/DDBJ databases">
        <title>Genomic Encyclopedia of Type Strains, Phase IV (KMG-V): Genome sequencing to study the core and pangenomes of soil and plant-associated prokaryotes.</title>
        <authorList>
            <person name="Whitman W."/>
        </authorList>
    </citation>
    <scope>NUCLEOTIDE SEQUENCE [LARGE SCALE GENOMIC DNA]</scope>
    <source>
        <strain evidence="2 3">M8UP14</strain>
    </source>
</reference>
<proteinExistence type="predicted"/>